<dbReference type="InterPro" id="IPR033468">
    <property type="entry name" value="Metaxin_GST"/>
</dbReference>
<dbReference type="Pfam" id="PF17172">
    <property type="entry name" value="GST_N_4"/>
    <property type="match status" value="1"/>
</dbReference>
<proteinExistence type="inferred from homology"/>
<dbReference type="Pfam" id="PF17171">
    <property type="entry name" value="GST_C_6"/>
    <property type="match status" value="1"/>
</dbReference>
<dbReference type="InterPro" id="IPR036282">
    <property type="entry name" value="Glutathione-S-Trfase_C_sf"/>
</dbReference>
<dbReference type="PANTHER" id="PTHR12289">
    <property type="entry name" value="METAXIN RELATED"/>
    <property type="match status" value="1"/>
</dbReference>
<reference evidence="5" key="2">
    <citation type="journal article" date="2018" name="Nat. Commun.">
        <title>Extreme sensitivity to ultraviolet light in the fungal pathogen causing white-nose syndrome of bats.</title>
        <authorList>
            <person name="Palmer J.M."/>
            <person name="Drees K.P."/>
            <person name="Foster J.T."/>
            <person name="Lindner D.L."/>
        </authorList>
    </citation>
    <scope>NUCLEOTIDE SEQUENCE [LARGE SCALE GENOMIC DNA]</scope>
    <source>
        <strain evidence="5">UAMH 10579</strain>
    </source>
</reference>
<evidence type="ECO:0000256" key="1">
    <source>
        <dbReference type="ARBA" id="ARBA00006475"/>
    </source>
</evidence>
<dbReference type="STRING" id="342668.A0A1B8GQ28"/>
<dbReference type="SUPFAM" id="SSF47616">
    <property type="entry name" value="GST C-terminal domain-like"/>
    <property type="match status" value="1"/>
</dbReference>
<dbReference type="GeneID" id="28837271"/>
<dbReference type="InterPro" id="IPR040079">
    <property type="entry name" value="Glutathione_S-Trfase"/>
</dbReference>
<comment type="similarity">
    <text evidence="1">Belongs to the FAX family.</text>
</comment>
<gene>
    <name evidence="4" type="ORF">VE01_03885</name>
</gene>
<feature type="domain" description="Metaxin glutathione S-transferase" evidence="2">
    <location>
        <begin position="186"/>
        <end position="236"/>
    </location>
</feature>
<dbReference type="GO" id="GO:0005737">
    <property type="term" value="C:cytoplasm"/>
    <property type="evidence" value="ECO:0007669"/>
    <property type="project" value="TreeGrafter"/>
</dbReference>
<protein>
    <recommendedName>
        <fullName evidence="6">Thioredoxin-like fold domain-containing protein</fullName>
    </recommendedName>
</protein>
<evidence type="ECO:0008006" key="6">
    <source>
        <dbReference type="Google" id="ProtNLM"/>
    </source>
</evidence>
<dbReference type="SFLD" id="SFLDS00019">
    <property type="entry name" value="Glutathione_Transferase_(cytos"/>
    <property type="match status" value="1"/>
</dbReference>
<dbReference type="EMBL" id="KV460219">
    <property type="protein sequence ID" value="OBT97946.1"/>
    <property type="molecule type" value="Genomic_DNA"/>
</dbReference>
<evidence type="ECO:0000313" key="4">
    <source>
        <dbReference type="EMBL" id="OBT97946.1"/>
    </source>
</evidence>
<dbReference type="OrthoDB" id="5809458at2759"/>
<dbReference type="SFLD" id="SFLDG01200">
    <property type="entry name" value="SUF1.1"/>
    <property type="match status" value="1"/>
</dbReference>
<dbReference type="InterPro" id="IPR050931">
    <property type="entry name" value="Mito_Protein_Transport_Metaxin"/>
</dbReference>
<evidence type="ECO:0000259" key="2">
    <source>
        <dbReference type="Pfam" id="PF17171"/>
    </source>
</evidence>
<dbReference type="SFLD" id="SFLDG01180">
    <property type="entry name" value="SUF1"/>
    <property type="match status" value="1"/>
</dbReference>
<dbReference type="PANTHER" id="PTHR12289:SF41">
    <property type="entry name" value="FAILED AXON CONNECTIONS-RELATED"/>
    <property type="match status" value="1"/>
</dbReference>
<dbReference type="CDD" id="cd03193">
    <property type="entry name" value="GST_C_Metaxin"/>
    <property type="match status" value="1"/>
</dbReference>
<keyword evidence="5" id="KW-1185">Reference proteome</keyword>
<organism evidence="4 5">
    <name type="scientific">Pseudogymnoascus verrucosus</name>
    <dbReference type="NCBI Taxonomy" id="342668"/>
    <lineage>
        <taxon>Eukaryota</taxon>
        <taxon>Fungi</taxon>
        <taxon>Dikarya</taxon>
        <taxon>Ascomycota</taxon>
        <taxon>Pezizomycotina</taxon>
        <taxon>Leotiomycetes</taxon>
        <taxon>Thelebolales</taxon>
        <taxon>Thelebolaceae</taxon>
        <taxon>Pseudogymnoascus</taxon>
    </lineage>
</organism>
<name>A0A1B8GQ28_9PEZI</name>
<reference evidence="4 5" key="1">
    <citation type="submission" date="2016-03" db="EMBL/GenBank/DDBJ databases">
        <title>Comparative genomics of Pseudogymnoascus destructans, the fungus causing white-nose syndrome of bats.</title>
        <authorList>
            <person name="Palmer J.M."/>
            <person name="Drees K.P."/>
            <person name="Foster J.T."/>
            <person name="Lindner D.L."/>
        </authorList>
    </citation>
    <scope>NUCLEOTIDE SEQUENCE [LARGE SCALE GENOMIC DNA]</scope>
    <source>
        <strain evidence="4 5">UAMH 10579</strain>
    </source>
</reference>
<dbReference type="Proteomes" id="UP000091956">
    <property type="component" value="Unassembled WGS sequence"/>
</dbReference>
<sequence length="248" mass="27333">MPSKSPTLTIFRDRDDPGAYTWSPFVVKLEARLRFSHLPYTTQAGTPSASPKGKLPYVRIEESDGQSSLLSDSALITKSLIKSGTITDLNAGLSPAQAATDLAIRALLEDKLYFLNAHERWITNFYTMRDIGPLSTIPYLPRLIIGQIVYSKTIRTLHGQGTGRYSPAEIAALRLETWTVLDGMVGEGWVLGGEGPTDVDACLFGFLVSSLTASANPETKAIIQGLPNLMGYAERVHEEYFSDYKKWE</sequence>
<dbReference type="AlphaFoldDB" id="A0A1B8GQ28"/>
<feature type="domain" description="Thioredoxin-like fold" evidence="3">
    <location>
        <begin position="24"/>
        <end position="122"/>
    </location>
</feature>
<dbReference type="InterPro" id="IPR012336">
    <property type="entry name" value="Thioredoxin-like_fold"/>
</dbReference>
<accession>A0A1B8GQ28</accession>
<dbReference type="RefSeq" id="XP_018131679.1">
    <property type="nucleotide sequence ID" value="XM_018273366.2"/>
</dbReference>
<evidence type="ECO:0000259" key="3">
    <source>
        <dbReference type="Pfam" id="PF17172"/>
    </source>
</evidence>
<evidence type="ECO:0000313" key="5">
    <source>
        <dbReference type="Proteomes" id="UP000091956"/>
    </source>
</evidence>
<dbReference type="InterPro" id="IPR026928">
    <property type="entry name" value="FAX/IsoI-like"/>
</dbReference>